<protein>
    <submittedName>
        <fullName evidence="1">Uncharacterized protein</fullName>
    </submittedName>
</protein>
<dbReference type="PROSITE" id="PS51257">
    <property type="entry name" value="PROKAR_LIPOPROTEIN"/>
    <property type="match status" value="1"/>
</dbReference>
<comment type="caution">
    <text evidence="1">The sequence shown here is derived from an EMBL/GenBank/DDBJ whole genome shotgun (WGS) entry which is preliminary data.</text>
</comment>
<proteinExistence type="predicted"/>
<name>A0ABV0BPL2_9SPHI</name>
<accession>A0ABV0BPL2</accession>
<sequence>MRTFLTLIVATVLMVSCQNKQEAGVPVLNLASLAAIPLDKPIDTLAKGKAFIDVKLPPGARIEELSKEDLGLLKAAAYRFFGQVKLVDNQYIANIKEGKEIAVSDAVVAAYLKAIANTNAFADSLKKEGQEIQLPAITDEYRNALLK</sequence>
<organism evidence="1 2">
    <name type="scientific">Sphingobacterium kitahiroshimense</name>
    <dbReference type="NCBI Taxonomy" id="470446"/>
    <lineage>
        <taxon>Bacteria</taxon>
        <taxon>Pseudomonadati</taxon>
        <taxon>Bacteroidota</taxon>
        <taxon>Sphingobacteriia</taxon>
        <taxon>Sphingobacteriales</taxon>
        <taxon>Sphingobacteriaceae</taxon>
        <taxon>Sphingobacterium</taxon>
    </lineage>
</organism>
<gene>
    <name evidence="1" type="ORF">ABE541_05635</name>
</gene>
<dbReference type="EMBL" id="JBDJNQ010000002">
    <property type="protein sequence ID" value="MEN5376739.1"/>
    <property type="molecule type" value="Genomic_DNA"/>
</dbReference>
<dbReference type="RefSeq" id="WP_183917560.1">
    <property type="nucleotide sequence ID" value="NZ_JBDJLH010000003.1"/>
</dbReference>
<keyword evidence="2" id="KW-1185">Reference proteome</keyword>
<evidence type="ECO:0000313" key="2">
    <source>
        <dbReference type="Proteomes" id="UP001409291"/>
    </source>
</evidence>
<dbReference type="Proteomes" id="UP001409291">
    <property type="component" value="Unassembled WGS sequence"/>
</dbReference>
<reference evidence="1 2" key="1">
    <citation type="submission" date="2024-04" db="EMBL/GenBank/DDBJ databases">
        <title>WGS of bacteria from Torrens River.</title>
        <authorList>
            <person name="Wyrsch E.R."/>
            <person name="Drigo B."/>
        </authorList>
    </citation>
    <scope>NUCLEOTIDE SEQUENCE [LARGE SCALE GENOMIC DNA]</scope>
    <source>
        <strain evidence="1 2">TWI391</strain>
    </source>
</reference>
<evidence type="ECO:0000313" key="1">
    <source>
        <dbReference type="EMBL" id="MEN5376739.1"/>
    </source>
</evidence>